<dbReference type="SMART" id="SM00838">
    <property type="entry name" value="EFG_C"/>
    <property type="match status" value="1"/>
</dbReference>
<dbReference type="PRINTS" id="PR00315">
    <property type="entry name" value="ELONGATNFCT"/>
</dbReference>
<dbReference type="Pfam" id="PF14492">
    <property type="entry name" value="EFG_III"/>
    <property type="match status" value="1"/>
</dbReference>
<dbReference type="InterPro" id="IPR000795">
    <property type="entry name" value="T_Tr_GTP-bd_dom"/>
</dbReference>
<dbReference type="OrthoDB" id="9804431at2"/>
<dbReference type="GO" id="GO:0005737">
    <property type="term" value="C:cytoplasm"/>
    <property type="evidence" value="ECO:0007669"/>
    <property type="project" value="UniProtKB-SubCell"/>
</dbReference>
<keyword evidence="3 8" id="KW-0963">Cytoplasm</keyword>
<dbReference type="FunFam" id="2.40.30.10:FF:000006">
    <property type="entry name" value="Elongation factor G"/>
    <property type="match status" value="1"/>
</dbReference>
<dbReference type="Pfam" id="PF00679">
    <property type="entry name" value="EFG_C"/>
    <property type="match status" value="1"/>
</dbReference>
<dbReference type="PROSITE" id="PS00301">
    <property type="entry name" value="G_TR_1"/>
    <property type="match status" value="1"/>
</dbReference>
<feature type="domain" description="Tr-type G" evidence="9">
    <location>
        <begin position="8"/>
        <end position="282"/>
    </location>
</feature>
<dbReference type="NCBIfam" id="NF009381">
    <property type="entry name" value="PRK12740.1-5"/>
    <property type="match status" value="1"/>
</dbReference>
<dbReference type="GO" id="GO:0003746">
    <property type="term" value="F:translation elongation factor activity"/>
    <property type="evidence" value="ECO:0007669"/>
    <property type="project" value="UniProtKB-UniRule"/>
</dbReference>
<dbReference type="InterPro" id="IPR014721">
    <property type="entry name" value="Ribsml_uS5_D2-typ_fold_subgr"/>
</dbReference>
<sequence>MPRQFDLQHTRNIGIMAHIDAGKTTTTERILFYTGKTHKIGEVHEGAATMDWMEQEQERGITITSAATTAQWKGNRINIIDTPGHVDFTVEVERSLRVLDGSVTVFCAKGGVEPQSETVWRQADKYGVPRMAYVNKMDIMGADFYNVISMMKDRLQCNAVPIQLPIGSEDTFQGIVDLITMKAQIFKDDLGQVIEEAPIPDDMADVVKKYRDLLVESVAEQDEETMMKYLEGEELTIEEIKKGIRLATIALKMIPVVCGSSYKNKGVQQMLDAVVDYMPSPLDIPAIKGMSADGEEEIERPADDNGPFSALAFKIMTDPYVGKLCFFRVYSGTLNSGSYVLNSTKGKRERIGRILQMHANHREEIQVVYSGDIAAAVGLKDTTTGDTLCEEGKAVILESMVFPEPVIEVAIEPKTKADQEKMGIALQKLAEEDPTFKVHTDSETGQTIIGGMGELHLDIIVDRMKREFKVEANVGNPQVSYKETIRKAVKSEMKYARQSGGKGQYGHCVIEIEPREPGEGYEFVNKITGGAIPKEYIGPIDAGIQEAMQAGVLGGYNVVDVRITLIDGSYHEVDSSEMAFKIAGSMAFKDGCRKASPVLLEPIMKVDVTVPEEYMGDVMGGINSRRGRIEGMEARTGAQNIRAMVPLSEMFGYATALRSSTQGRGTFSMEISHFEEVPKSIQEKVVASRVKND</sequence>
<dbReference type="PANTHER" id="PTHR43261:SF1">
    <property type="entry name" value="RIBOSOME-RELEASING FACTOR 2, MITOCHONDRIAL"/>
    <property type="match status" value="1"/>
</dbReference>
<evidence type="ECO:0000256" key="5">
    <source>
        <dbReference type="ARBA" id="ARBA00022768"/>
    </source>
</evidence>
<keyword evidence="11" id="KW-1185">Reference proteome</keyword>
<keyword evidence="5 8" id="KW-0251">Elongation factor</keyword>
<dbReference type="CDD" id="cd03713">
    <property type="entry name" value="EFG_mtEFG_C"/>
    <property type="match status" value="1"/>
</dbReference>
<dbReference type="AlphaFoldDB" id="A0A1V4SLM3"/>
<name>A0A1V4SLM3_RUMHU</name>
<accession>A0A1V4SLM3</accession>
<dbReference type="CDD" id="cd04088">
    <property type="entry name" value="EFG_mtEFG_II"/>
    <property type="match status" value="1"/>
</dbReference>
<dbReference type="CDD" id="cd01434">
    <property type="entry name" value="EFG_mtEFG1_IV"/>
    <property type="match status" value="1"/>
</dbReference>
<organism evidence="10 11">
    <name type="scientific">Ruminiclostridium hungatei</name>
    <name type="common">Clostridium hungatei</name>
    <dbReference type="NCBI Taxonomy" id="48256"/>
    <lineage>
        <taxon>Bacteria</taxon>
        <taxon>Bacillati</taxon>
        <taxon>Bacillota</taxon>
        <taxon>Clostridia</taxon>
        <taxon>Eubacteriales</taxon>
        <taxon>Oscillospiraceae</taxon>
        <taxon>Ruminiclostridium</taxon>
    </lineage>
</organism>
<keyword evidence="7 8" id="KW-0342">GTP-binding</keyword>
<evidence type="ECO:0000313" key="11">
    <source>
        <dbReference type="Proteomes" id="UP000191554"/>
    </source>
</evidence>
<dbReference type="SUPFAM" id="SSF50447">
    <property type="entry name" value="Translation proteins"/>
    <property type="match status" value="1"/>
</dbReference>
<comment type="caution">
    <text evidence="10">The sequence shown here is derived from an EMBL/GenBank/DDBJ whole genome shotgun (WGS) entry which is preliminary data.</text>
</comment>
<dbReference type="Pfam" id="PF22042">
    <property type="entry name" value="EF-G_D2"/>
    <property type="match status" value="1"/>
</dbReference>
<dbReference type="NCBIfam" id="TIGR00484">
    <property type="entry name" value="EF-G"/>
    <property type="match status" value="1"/>
</dbReference>
<dbReference type="InterPro" id="IPR005225">
    <property type="entry name" value="Small_GTP-bd"/>
</dbReference>
<dbReference type="InterPro" id="IPR035649">
    <property type="entry name" value="EFG_V"/>
</dbReference>
<gene>
    <name evidence="10" type="primary">fusA_2</name>
    <name evidence="8" type="synonym">fusA</name>
    <name evidence="10" type="ORF">CLHUN_13330</name>
</gene>
<comment type="subcellular location">
    <subcellularLocation>
        <location evidence="8">Cytoplasm</location>
    </subcellularLocation>
</comment>
<feature type="binding site" evidence="8">
    <location>
        <begin position="81"/>
        <end position="85"/>
    </location>
    <ligand>
        <name>GTP</name>
        <dbReference type="ChEBI" id="CHEBI:37565"/>
    </ligand>
</feature>
<dbReference type="InterPro" id="IPR004540">
    <property type="entry name" value="Transl_elong_EFG/EF2"/>
</dbReference>
<dbReference type="InterPro" id="IPR031157">
    <property type="entry name" value="G_TR_CS"/>
</dbReference>
<reference evidence="10 11" key="1">
    <citation type="submission" date="2017-03" db="EMBL/GenBank/DDBJ databases">
        <title>Genome sequence of Clostridium hungatei DSM 14427.</title>
        <authorList>
            <person name="Poehlein A."/>
            <person name="Daniel R."/>
        </authorList>
    </citation>
    <scope>NUCLEOTIDE SEQUENCE [LARGE SCALE GENOMIC DNA]</scope>
    <source>
        <strain evidence="10 11">DSM 14427</strain>
    </source>
</reference>
<dbReference type="RefSeq" id="WP_080063784.1">
    <property type="nucleotide sequence ID" value="NZ_MZGX01000007.1"/>
</dbReference>
<dbReference type="InterPro" id="IPR047872">
    <property type="entry name" value="EFG_IV"/>
</dbReference>
<dbReference type="InterPro" id="IPR035647">
    <property type="entry name" value="EFG_III/V"/>
</dbReference>
<dbReference type="InterPro" id="IPR053905">
    <property type="entry name" value="EF-G-like_DII"/>
</dbReference>
<dbReference type="GO" id="GO:0003924">
    <property type="term" value="F:GTPase activity"/>
    <property type="evidence" value="ECO:0007669"/>
    <property type="project" value="InterPro"/>
</dbReference>
<dbReference type="CDD" id="cd16262">
    <property type="entry name" value="EFG_III"/>
    <property type="match status" value="1"/>
</dbReference>
<proteinExistence type="inferred from homology"/>
<dbReference type="Gene3D" id="3.30.70.870">
    <property type="entry name" value="Elongation Factor G (Translational Gtpase), domain 3"/>
    <property type="match status" value="1"/>
</dbReference>
<dbReference type="Gene3D" id="2.40.30.10">
    <property type="entry name" value="Translation factors"/>
    <property type="match status" value="1"/>
</dbReference>
<dbReference type="InterPro" id="IPR041095">
    <property type="entry name" value="EFG_II"/>
</dbReference>
<dbReference type="GO" id="GO:0005525">
    <property type="term" value="F:GTP binding"/>
    <property type="evidence" value="ECO:0007669"/>
    <property type="project" value="UniProtKB-UniRule"/>
</dbReference>
<dbReference type="PANTHER" id="PTHR43261">
    <property type="entry name" value="TRANSLATION ELONGATION FACTOR G-RELATED"/>
    <property type="match status" value="1"/>
</dbReference>
<feature type="binding site" evidence="8">
    <location>
        <begin position="17"/>
        <end position="24"/>
    </location>
    <ligand>
        <name>GTP</name>
        <dbReference type="ChEBI" id="CHEBI:37565"/>
    </ligand>
</feature>
<protein>
    <recommendedName>
        <fullName evidence="2 8">Elongation factor G</fullName>
        <shortName evidence="8">EF-G</shortName>
    </recommendedName>
</protein>
<evidence type="ECO:0000259" key="9">
    <source>
        <dbReference type="PROSITE" id="PS51722"/>
    </source>
</evidence>
<feature type="binding site" evidence="8">
    <location>
        <begin position="135"/>
        <end position="138"/>
    </location>
    <ligand>
        <name>GTP</name>
        <dbReference type="ChEBI" id="CHEBI:37565"/>
    </ligand>
</feature>
<dbReference type="InterPro" id="IPR005517">
    <property type="entry name" value="Transl_elong_EFG/EF2_IV"/>
</dbReference>
<dbReference type="Proteomes" id="UP000191554">
    <property type="component" value="Unassembled WGS sequence"/>
</dbReference>
<dbReference type="SUPFAM" id="SSF52540">
    <property type="entry name" value="P-loop containing nucleoside triphosphate hydrolases"/>
    <property type="match status" value="1"/>
</dbReference>
<dbReference type="Gene3D" id="3.40.50.300">
    <property type="entry name" value="P-loop containing nucleotide triphosphate hydrolases"/>
    <property type="match status" value="1"/>
</dbReference>
<dbReference type="STRING" id="48256.CLHUN_13330"/>
<dbReference type="NCBIfam" id="NF009379">
    <property type="entry name" value="PRK12740.1-3"/>
    <property type="match status" value="1"/>
</dbReference>
<evidence type="ECO:0000256" key="8">
    <source>
        <dbReference type="HAMAP-Rule" id="MF_00054"/>
    </source>
</evidence>
<dbReference type="FunFam" id="3.30.230.10:FF:000003">
    <property type="entry name" value="Elongation factor G"/>
    <property type="match status" value="1"/>
</dbReference>
<evidence type="ECO:0000256" key="4">
    <source>
        <dbReference type="ARBA" id="ARBA00022741"/>
    </source>
</evidence>
<dbReference type="FunFam" id="3.40.50.300:FF:000029">
    <property type="entry name" value="Elongation factor G"/>
    <property type="match status" value="1"/>
</dbReference>
<dbReference type="PROSITE" id="PS51722">
    <property type="entry name" value="G_TR_2"/>
    <property type="match status" value="1"/>
</dbReference>
<dbReference type="SMART" id="SM00889">
    <property type="entry name" value="EFG_IV"/>
    <property type="match status" value="1"/>
</dbReference>
<evidence type="ECO:0000256" key="3">
    <source>
        <dbReference type="ARBA" id="ARBA00022490"/>
    </source>
</evidence>
<dbReference type="GO" id="GO:0032790">
    <property type="term" value="P:ribosome disassembly"/>
    <property type="evidence" value="ECO:0007669"/>
    <property type="project" value="TreeGrafter"/>
</dbReference>
<dbReference type="Gene3D" id="3.30.70.240">
    <property type="match status" value="1"/>
</dbReference>
<evidence type="ECO:0000256" key="1">
    <source>
        <dbReference type="ARBA" id="ARBA00005870"/>
    </source>
</evidence>
<dbReference type="FunFam" id="3.30.70.240:FF:000001">
    <property type="entry name" value="Elongation factor G"/>
    <property type="match status" value="1"/>
</dbReference>
<dbReference type="InterPro" id="IPR027417">
    <property type="entry name" value="P-loop_NTPase"/>
</dbReference>
<keyword evidence="6 8" id="KW-0648">Protein biosynthesis</keyword>
<dbReference type="EMBL" id="MZGX01000007">
    <property type="protein sequence ID" value="OPX44779.1"/>
    <property type="molecule type" value="Genomic_DNA"/>
</dbReference>
<comment type="function">
    <text evidence="8">Catalyzes the GTP-dependent ribosomal translocation step during translation elongation. During this step, the ribosome changes from the pre-translocational (PRE) to the post-translocational (POST) state as the newly formed A-site-bound peptidyl-tRNA and P-site-bound deacylated tRNA move to the P and E sites, respectively. Catalyzes the coordinated movement of the two tRNA molecules, the mRNA and conformational changes in the ribosome.</text>
</comment>
<evidence type="ECO:0000313" key="10">
    <source>
        <dbReference type="EMBL" id="OPX44779.1"/>
    </source>
</evidence>
<keyword evidence="4 8" id="KW-0547">Nucleotide-binding</keyword>
<dbReference type="CDD" id="cd01886">
    <property type="entry name" value="EF-G"/>
    <property type="match status" value="1"/>
</dbReference>
<evidence type="ECO:0000256" key="7">
    <source>
        <dbReference type="ARBA" id="ARBA00023134"/>
    </source>
</evidence>
<dbReference type="InterPro" id="IPR020568">
    <property type="entry name" value="Ribosomal_Su5_D2-typ_SF"/>
</dbReference>
<dbReference type="InterPro" id="IPR009022">
    <property type="entry name" value="EFG_III"/>
</dbReference>
<dbReference type="Pfam" id="PF00009">
    <property type="entry name" value="GTP_EFTU"/>
    <property type="match status" value="1"/>
</dbReference>
<dbReference type="FunFam" id="3.30.70.870:FF:000001">
    <property type="entry name" value="Elongation factor G"/>
    <property type="match status" value="1"/>
</dbReference>
<comment type="similarity">
    <text evidence="1 8">Belongs to the TRAFAC class translation factor GTPase superfamily. Classic translation factor GTPase family. EF-G/EF-2 subfamily.</text>
</comment>
<dbReference type="SUPFAM" id="SSF54211">
    <property type="entry name" value="Ribosomal protein S5 domain 2-like"/>
    <property type="match status" value="1"/>
</dbReference>
<dbReference type="NCBIfam" id="TIGR00231">
    <property type="entry name" value="small_GTP"/>
    <property type="match status" value="1"/>
</dbReference>
<dbReference type="Pfam" id="PF03764">
    <property type="entry name" value="EFG_IV"/>
    <property type="match status" value="1"/>
</dbReference>
<dbReference type="SUPFAM" id="SSF54980">
    <property type="entry name" value="EF-G C-terminal domain-like"/>
    <property type="match status" value="2"/>
</dbReference>
<evidence type="ECO:0000256" key="2">
    <source>
        <dbReference type="ARBA" id="ARBA00017872"/>
    </source>
</evidence>
<dbReference type="Gene3D" id="3.30.230.10">
    <property type="match status" value="1"/>
</dbReference>
<dbReference type="HAMAP" id="MF_00054_B">
    <property type="entry name" value="EF_G_EF_2_B"/>
    <property type="match status" value="1"/>
</dbReference>
<dbReference type="InterPro" id="IPR009000">
    <property type="entry name" value="Transl_B-barrel_sf"/>
</dbReference>
<evidence type="ECO:0000256" key="6">
    <source>
        <dbReference type="ARBA" id="ARBA00022917"/>
    </source>
</evidence>
<dbReference type="InterPro" id="IPR000640">
    <property type="entry name" value="EFG_V-like"/>
</dbReference>